<evidence type="ECO:0000256" key="6">
    <source>
        <dbReference type="ARBA" id="ARBA00022801"/>
    </source>
</evidence>
<dbReference type="GO" id="GO:0005615">
    <property type="term" value="C:extracellular space"/>
    <property type="evidence" value="ECO:0007669"/>
    <property type="project" value="InterPro"/>
</dbReference>
<evidence type="ECO:0000256" key="8">
    <source>
        <dbReference type="SAM" id="MobiDB-lite"/>
    </source>
</evidence>
<comment type="caution">
    <text evidence="10">The sequence shown here is derived from an EMBL/GenBank/DDBJ whole genome shotgun (WGS) entry which is preliminary data.</text>
</comment>
<dbReference type="InterPro" id="IPR018511">
    <property type="entry name" value="Hemolysin-typ_Ca-bd_CS"/>
</dbReference>
<dbReference type="Pfam" id="PF00413">
    <property type="entry name" value="Peptidase_M10"/>
    <property type="match status" value="1"/>
</dbReference>
<dbReference type="SUPFAM" id="SSF51120">
    <property type="entry name" value="beta-Roll"/>
    <property type="match status" value="3"/>
</dbReference>
<feature type="compositionally biased region" description="Basic and acidic residues" evidence="8">
    <location>
        <begin position="465"/>
        <end position="474"/>
    </location>
</feature>
<dbReference type="PATRIC" id="fig|1122180.6.peg.2187"/>
<feature type="compositionally biased region" description="Basic and acidic residues" evidence="8">
    <location>
        <begin position="384"/>
        <end position="405"/>
    </location>
</feature>
<evidence type="ECO:0000256" key="4">
    <source>
        <dbReference type="ARBA" id="ARBA00022670"/>
    </source>
</evidence>
<keyword evidence="7" id="KW-0862">Zinc</keyword>
<dbReference type="InterPro" id="IPR011049">
    <property type="entry name" value="Serralysin-like_metalloprot_C"/>
</dbReference>
<comment type="similarity">
    <text evidence="2">Belongs to the peptidase M10B family.</text>
</comment>
<dbReference type="PANTHER" id="PTHR38340">
    <property type="entry name" value="S-LAYER PROTEIN"/>
    <property type="match status" value="1"/>
</dbReference>
<accession>A0A017H8X6</accession>
<feature type="region of interest" description="Disordered" evidence="8">
    <location>
        <begin position="344"/>
        <end position="410"/>
    </location>
</feature>
<reference evidence="10 11" key="1">
    <citation type="submission" date="2013-03" db="EMBL/GenBank/DDBJ databases">
        <authorList>
            <person name="Fiebig A."/>
            <person name="Goeker M."/>
            <person name="Klenk H.-P.P."/>
        </authorList>
    </citation>
    <scope>NUCLEOTIDE SEQUENCE [LARGE SCALE GENOMIC DNA]</scope>
    <source>
        <strain evidence="10 11">DSM 17492</strain>
    </source>
</reference>
<dbReference type="Gene3D" id="2.150.10.10">
    <property type="entry name" value="Serralysin-like metalloprotease, C-terminal"/>
    <property type="match status" value="4"/>
</dbReference>
<dbReference type="PANTHER" id="PTHR38340:SF1">
    <property type="entry name" value="S-LAYER PROTEIN"/>
    <property type="match status" value="1"/>
</dbReference>
<dbReference type="eggNOG" id="COG2931">
    <property type="taxonomic scope" value="Bacteria"/>
</dbReference>
<dbReference type="InterPro" id="IPR024079">
    <property type="entry name" value="MetalloPept_cat_dom_sf"/>
</dbReference>
<evidence type="ECO:0000256" key="1">
    <source>
        <dbReference type="ARBA" id="ARBA00004613"/>
    </source>
</evidence>
<dbReference type="InterPro" id="IPR001343">
    <property type="entry name" value="Hemolysn_Ca-bd"/>
</dbReference>
<name>A0A017H8X6_9RHOB</name>
<sequence length="606" mass="63766">MENALPRHATPHEIADYLTGGYNESTRIPYTFFDPKAAGPITVDLGGLDAEGRQLARWAMDAWECVADVHFAEVSGGAALSFQDNGSGAYAKTYANADGTITKATINVDDGWIAKHGAGVDSYTFRTYMHEIGHVLGLGHAGPYNGHADYGDAIFKNDSWQLSVMSYLGQDENPNIDASRGGNVTPMQADLIAIRDIWGAPETHFADGDTVWGIGSKLEIYLGDMFRGMADHTTSDAYDLQPITLYIEDHGGRDRINFSHAGMDQIVDLAPGAVSSVLGDQRNNMLLSEDTLIEEFVSGDGNDRITGNGAANSLWGGGRDDLLKGLGGNDRLWGDAGQDRIIGGGGRDQLRGGDHDDLLRGQGGNDRLWGDAGRDRVMGGAGRDQLHGGDHDDLLRGQGGHDRLWGDAGQDRIMGGAGRDKLRGGDHVDLLDGQGGNDRIWGDAGGDTLVGGGGRDSLWGGDNQDTLRGDGGHDHLDGGEAGDLLIGGAGNDTLIGGHGLDTLYGGAGNDRLDGGDAPDALFGGAGADSFVLRRGYGTETIGDFVIGEDLIELQAGLMPGLTAESAAARGRDTDEGDLMFNFDDGNRLRLTGLAGNELSADSFVIV</sequence>
<organism evidence="10 11">
    <name type="scientific">Limimaricola hongkongensis DSM 17492</name>
    <dbReference type="NCBI Taxonomy" id="1122180"/>
    <lineage>
        <taxon>Bacteria</taxon>
        <taxon>Pseudomonadati</taxon>
        <taxon>Pseudomonadota</taxon>
        <taxon>Alphaproteobacteria</taxon>
        <taxon>Rhodobacterales</taxon>
        <taxon>Paracoccaceae</taxon>
        <taxon>Limimaricola</taxon>
    </lineage>
</organism>
<gene>
    <name evidence="10" type="ORF">Lokhon_02202</name>
</gene>
<dbReference type="InterPro" id="IPR034033">
    <property type="entry name" value="Serralysin-like"/>
</dbReference>
<dbReference type="STRING" id="1122180.Lokhon_02202"/>
<dbReference type="SMART" id="SM00235">
    <property type="entry name" value="ZnMc"/>
    <property type="match status" value="1"/>
</dbReference>
<feature type="compositionally biased region" description="Basic and acidic residues" evidence="8">
    <location>
        <begin position="348"/>
        <end position="359"/>
    </location>
</feature>
<dbReference type="GO" id="GO:0004222">
    <property type="term" value="F:metalloendopeptidase activity"/>
    <property type="evidence" value="ECO:0007669"/>
    <property type="project" value="InterPro"/>
</dbReference>
<evidence type="ECO:0000256" key="7">
    <source>
        <dbReference type="ARBA" id="ARBA00022833"/>
    </source>
</evidence>
<dbReference type="EC" id="3.1.3.1" evidence="10"/>
<dbReference type="GO" id="GO:0004035">
    <property type="term" value="F:alkaline phosphatase activity"/>
    <property type="evidence" value="ECO:0007669"/>
    <property type="project" value="UniProtKB-EC"/>
</dbReference>
<keyword evidence="6 10" id="KW-0378">Hydrolase</keyword>
<dbReference type="GO" id="GO:0031012">
    <property type="term" value="C:extracellular matrix"/>
    <property type="evidence" value="ECO:0007669"/>
    <property type="project" value="InterPro"/>
</dbReference>
<dbReference type="CDD" id="cd04277">
    <property type="entry name" value="ZnMc_serralysin_like"/>
    <property type="match status" value="1"/>
</dbReference>
<dbReference type="AlphaFoldDB" id="A0A017H8X6"/>
<dbReference type="Pfam" id="PF00353">
    <property type="entry name" value="HemolysinCabind"/>
    <property type="match status" value="5"/>
</dbReference>
<evidence type="ECO:0000256" key="2">
    <source>
        <dbReference type="ARBA" id="ARBA00009490"/>
    </source>
</evidence>
<evidence type="ECO:0000259" key="9">
    <source>
        <dbReference type="SMART" id="SM00235"/>
    </source>
</evidence>
<comment type="subcellular location">
    <subcellularLocation>
        <location evidence="1">Secreted</location>
    </subcellularLocation>
</comment>
<feature type="region of interest" description="Disordered" evidence="8">
    <location>
        <begin position="452"/>
        <end position="474"/>
    </location>
</feature>
<dbReference type="InterPro" id="IPR006026">
    <property type="entry name" value="Peptidase_Metallo"/>
</dbReference>
<dbReference type="PROSITE" id="PS00330">
    <property type="entry name" value="HEMOLYSIN_CALCIUM"/>
    <property type="match status" value="3"/>
</dbReference>
<evidence type="ECO:0000256" key="3">
    <source>
        <dbReference type="ARBA" id="ARBA00022525"/>
    </source>
</evidence>
<proteinExistence type="inferred from homology"/>
<dbReference type="InterPro" id="IPR050557">
    <property type="entry name" value="RTX_toxin/Mannuronan_C5-epim"/>
</dbReference>
<evidence type="ECO:0000313" key="10">
    <source>
        <dbReference type="EMBL" id="EYD70568.1"/>
    </source>
</evidence>
<dbReference type="GO" id="GO:0005509">
    <property type="term" value="F:calcium ion binding"/>
    <property type="evidence" value="ECO:0007669"/>
    <property type="project" value="InterPro"/>
</dbReference>
<dbReference type="OrthoDB" id="733404at2"/>
<feature type="compositionally biased region" description="Basic and acidic residues" evidence="8">
    <location>
        <begin position="368"/>
        <end position="377"/>
    </location>
</feature>
<dbReference type="GO" id="GO:0008270">
    <property type="term" value="F:zinc ion binding"/>
    <property type="evidence" value="ECO:0007669"/>
    <property type="project" value="InterPro"/>
</dbReference>
<dbReference type="SUPFAM" id="SSF55486">
    <property type="entry name" value="Metalloproteases ('zincins'), catalytic domain"/>
    <property type="match status" value="1"/>
</dbReference>
<dbReference type="PRINTS" id="PR00313">
    <property type="entry name" value="CABNDNGRPT"/>
</dbReference>
<keyword evidence="3" id="KW-0964">Secreted</keyword>
<keyword evidence="11" id="KW-1185">Reference proteome</keyword>
<dbReference type="HOGENOM" id="CLU_450413_0_0_5"/>
<dbReference type="EMBL" id="APGJ01000007">
    <property type="protein sequence ID" value="EYD70568.1"/>
    <property type="molecule type" value="Genomic_DNA"/>
</dbReference>
<dbReference type="InterPro" id="IPR001818">
    <property type="entry name" value="Pept_M10_metallopeptidase"/>
</dbReference>
<protein>
    <submittedName>
        <fullName evidence="10">Alkaline phosphatase</fullName>
        <ecNumber evidence="10">3.1.3.1</ecNumber>
    </submittedName>
</protein>
<feature type="domain" description="Peptidase metallopeptidase" evidence="9">
    <location>
        <begin position="29"/>
        <end position="178"/>
    </location>
</feature>
<evidence type="ECO:0000313" key="11">
    <source>
        <dbReference type="Proteomes" id="UP000025047"/>
    </source>
</evidence>
<keyword evidence="5" id="KW-0479">Metal-binding</keyword>
<evidence type="ECO:0000256" key="5">
    <source>
        <dbReference type="ARBA" id="ARBA00022723"/>
    </source>
</evidence>
<dbReference type="GO" id="GO:0006508">
    <property type="term" value="P:proteolysis"/>
    <property type="evidence" value="ECO:0007669"/>
    <property type="project" value="UniProtKB-KW"/>
</dbReference>
<keyword evidence="4" id="KW-0645">Protease</keyword>
<dbReference type="RefSeq" id="WP_017929943.1">
    <property type="nucleotide sequence ID" value="NZ_KK088653.1"/>
</dbReference>
<dbReference type="Gene3D" id="3.40.390.10">
    <property type="entry name" value="Collagenase (Catalytic Domain)"/>
    <property type="match status" value="1"/>
</dbReference>
<dbReference type="Proteomes" id="UP000025047">
    <property type="component" value="Unassembled WGS sequence"/>
</dbReference>